<keyword evidence="7" id="KW-1071">Ligand-gated ion channel</keyword>
<evidence type="ECO:0000256" key="7">
    <source>
        <dbReference type="ARBA" id="ARBA00023286"/>
    </source>
</evidence>
<dbReference type="GO" id="GO:0005221">
    <property type="term" value="F:intracellularly cyclic nucleotide-activated monoatomic cation channel activity"/>
    <property type="evidence" value="ECO:0007669"/>
    <property type="project" value="InterPro"/>
</dbReference>
<dbReference type="InterPro" id="IPR014710">
    <property type="entry name" value="RmlC-like_jellyroll"/>
</dbReference>
<dbReference type="GO" id="GO:0016020">
    <property type="term" value="C:membrane"/>
    <property type="evidence" value="ECO:0007669"/>
    <property type="project" value="UniProtKB-SubCell"/>
</dbReference>
<dbReference type="AlphaFoldDB" id="A0A382XYW9"/>
<sequence>GVSGYKDRCELILGFNRRFQLSLWLQRRFGIVGPIGKQLENRMESMRTAQAVLAHIREFGIGDIRFLVGEKAADDICVILDERIDRLTAAMKAFGVQYPDYASQLQERYLLQVALRQEESDYTLLHDEAIIGTEVHGNLLGELEERGKGLGKQPKLDLGLDAETLVRRVPMFEGLSTERVKAITQLLKPQLAIPDEVICRKGEAGDTMYFISSGAIAVQLEEHPVMLGSGDFFGEIALLKDTPRTSDVLAETFSDLLMLDRRDFQQL</sequence>
<evidence type="ECO:0000313" key="10">
    <source>
        <dbReference type="EMBL" id="SVD76080.1"/>
    </source>
</evidence>
<dbReference type="EMBL" id="UINC01171491">
    <property type="protein sequence ID" value="SVD76080.1"/>
    <property type="molecule type" value="Genomic_DNA"/>
</dbReference>
<organism evidence="10">
    <name type="scientific">marine metagenome</name>
    <dbReference type="NCBI Taxonomy" id="408172"/>
    <lineage>
        <taxon>unclassified sequences</taxon>
        <taxon>metagenomes</taxon>
        <taxon>ecological metagenomes</taxon>
    </lineage>
</organism>
<keyword evidence="2" id="KW-0813">Transport</keyword>
<comment type="subcellular location">
    <subcellularLocation>
        <location evidence="1">Membrane</location>
        <topology evidence="1">Multi-pass membrane protein</topology>
    </subcellularLocation>
</comment>
<evidence type="ECO:0000259" key="9">
    <source>
        <dbReference type="PROSITE" id="PS50042"/>
    </source>
</evidence>
<evidence type="ECO:0000256" key="8">
    <source>
        <dbReference type="ARBA" id="ARBA00023303"/>
    </source>
</evidence>
<dbReference type="PROSITE" id="PS50042">
    <property type="entry name" value="CNMP_BINDING_3"/>
    <property type="match status" value="1"/>
</dbReference>
<dbReference type="SMART" id="SM00100">
    <property type="entry name" value="cNMP"/>
    <property type="match status" value="1"/>
</dbReference>
<proteinExistence type="predicted"/>
<dbReference type="InterPro" id="IPR018488">
    <property type="entry name" value="cNMP-bd_CS"/>
</dbReference>
<gene>
    <name evidence="10" type="ORF">METZ01_LOCUS428934</name>
</gene>
<dbReference type="GO" id="GO:0044877">
    <property type="term" value="F:protein-containing complex binding"/>
    <property type="evidence" value="ECO:0007669"/>
    <property type="project" value="TreeGrafter"/>
</dbReference>
<evidence type="ECO:0000256" key="6">
    <source>
        <dbReference type="ARBA" id="ARBA00023136"/>
    </source>
</evidence>
<name>A0A382XYW9_9ZZZZ</name>
<feature type="non-terminal residue" evidence="10">
    <location>
        <position position="267"/>
    </location>
</feature>
<dbReference type="CDD" id="cd00038">
    <property type="entry name" value="CAP_ED"/>
    <property type="match status" value="1"/>
</dbReference>
<dbReference type="PANTHER" id="PTHR45638:SF11">
    <property type="entry name" value="CYCLIC NUCLEOTIDE-GATED CATION CHANNEL SUBUNIT A"/>
    <property type="match status" value="1"/>
</dbReference>
<keyword evidence="5" id="KW-0406">Ion transport</keyword>
<dbReference type="InterPro" id="IPR018490">
    <property type="entry name" value="cNMP-bd_dom_sf"/>
</dbReference>
<reference evidence="10" key="1">
    <citation type="submission" date="2018-05" db="EMBL/GenBank/DDBJ databases">
        <authorList>
            <person name="Lanie J.A."/>
            <person name="Ng W.-L."/>
            <person name="Kazmierczak K.M."/>
            <person name="Andrzejewski T.M."/>
            <person name="Davidsen T.M."/>
            <person name="Wayne K.J."/>
            <person name="Tettelin H."/>
            <person name="Glass J.I."/>
            <person name="Rusch D."/>
            <person name="Podicherti R."/>
            <person name="Tsui H.-C.T."/>
            <person name="Winkler M.E."/>
        </authorList>
    </citation>
    <scope>NUCLEOTIDE SEQUENCE</scope>
</reference>
<dbReference type="SUPFAM" id="SSF51206">
    <property type="entry name" value="cAMP-binding domain-like"/>
    <property type="match status" value="1"/>
</dbReference>
<keyword evidence="4" id="KW-1133">Transmembrane helix</keyword>
<keyword evidence="8" id="KW-0407">Ion channel</keyword>
<evidence type="ECO:0000256" key="2">
    <source>
        <dbReference type="ARBA" id="ARBA00022448"/>
    </source>
</evidence>
<dbReference type="Pfam" id="PF00027">
    <property type="entry name" value="cNMP_binding"/>
    <property type="match status" value="1"/>
</dbReference>
<evidence type="ECO:0000256" key="3">
    <source>
        <dbReference type="ARBA" id="ARBA00022692"/>
    </source>
</evidence>
<dbReference type="InterPro" id="IPR000595">
    <property type="entry name" value="cNMP-bd_dom"/>
</dbReference>
<feature type="non-terminal residue" evidence="10">
    <location>
        <position position="1"/>
    </location>
</feature>
<feature type="domain" description="Cyclic nucleotide-binding" evidence="9">
    <location>
        <begin position="171"/>
        <end position="267"/>
    </location>
</feature>
<dbReference type="PROSITE" id="PS00888">
    <property type="entry name" value="CNMP_BINDING_1"/>
    <property type="match status" value="1"/>
</dbReference>
<dbReference type="InterPro" id="IPR050866">
    <property type="entry name" value="CNG_cation_channel"/>
</dbReference>
<dbReference type="Gene3D" id="2.60.120.10">
    <property type="entry name" value="Jelly Rolls"/>
    <property type="match status" value="1"/>
</dbReference>
<keyword evidence="3" id="KW-0812">Transmembrane</keyword>
<evidence type="ECO:0000256" key="4">
    <source>
        <dbReference type="ARBA" id="ARBA00022989"/>
    </source>
</evidence>
<evidence type="ECO:0000256" key="5">
    <source>
        <dbReference type="ARBA" id="ARBA00023065"/>
    </source>
</evidence>
<evidence type="ECO:0000256" key="1">
    <source>
        <dbReference type="ARBA" id="ARBA00004141"/>
    </source>
</evidence>
<dbReference type="PANTHER" id="PTHR45638">
    <property type="entry name" value="CYCLIC NUCLEOTIDE-GATED CATION CHANNEL SUBUNIT A"/>
    <property type="match status" value="1"/>
</dbReference>
<protein>
    <recommendedName>
        <fullName evidence="9">Cyclic nucleotide-binding domain-containing protein</fullName>
    </recommendedName>
</protein>
<dbReference type="PRINTS" id="PR00103">
    <property type="entry name" value="CAMPKINASE"/>
</dbReference>
<accession>A0A382XYW9</accession>
<keyword evidence="6" id="KW-0472">Membrane</keyword>